<accession>A0A2P2NVU6</accession>
<protein>
    <submittedName>
        <fullName evidence="1">Uncharacterized protein</fullName>
    </submittedName>
</protein>
<reference evidence="1" key="1">
    <citation type="submission" date="2018-02" db="EMBL/GenBank/DDBJ databases">
        <title>Rhizophora mucronata_Transcriptome.</title>
        <authorList>
            <person name="Meera S.P."/>
            <person name="Sreeshan A."/>
            <person name="Augustine A."/>
        </authorList>
    </citation>
    <scope>NUCLEOTIDE SEQUENCE</scope>
    <source>
        <tissue evidence="1">Leaf</tissue>
    </source>
</reference>
<evidence type="ECO:0000313" key="1">
    <source>
        <dbReference type="EMBL" id="MBX46637.1"/>
    </source>
</evidence>
<name>A0A2P2NVU6_RHIMU</name>
<dbReference type="EMBL" id="GGEC01066153">
    <property type="protein sequence ID" value="MBX46637.1"/>
    <property type="molecule type" value="Transcribed_RNA"/>
</dbReference>
<sequence length="30" mass="3483">MLMEVLVFLLPDNQRAPDLLLSKKKISNQK</sequence>
<dbReference type="AlphaFoldDB" id="A0A2P2NVU6"/>
<proteinExistence type="predicted"/>
<organism evidence="1">
    <name type="scientific">Rhizophora mucronata</name>
    <name type="common">Asiatic mangrove</name>
    <dbReference type="NCBI Taxonomy" id="61149"/>
    <lineage>
        <taxon>Eukaryota</taxon>
        <taxon>Viridiplantae</taxon>
        <taxon>Streptophyta</taxon>
        <taxon>Embryophyta</taxon>
        <taxon>Tracheophyta</taxon>
        <taxon>Spermatophyta</taxon>
        <taxon>Magnoliopsida</taxon>
        <taxon>eudicotyledons</taxon>
        <taxon>Gunneridae</taxon>
        <taxon>Pentapetalae</taxon>
        <taxon>rosids</taxon>
        <taxon>fabids</taxon>
        <taxon>Malpighiales</taxon>
        <taxon>Rhizophoraceae</taxon>
        <taxon>Rhizophora</taxon>
    </lineage>
</organism>